<dbReference type="InterPro" id="IPR032018">
    <property type="entry name" value="LppA/LppB/LprP"/>
</dbReference>
<comment type="caution">
    <text evidence="8">The sequence shown here is derived from an EMBL/GenBank/DDBJ whole genome shotgun (WGS) entry which is preliminary data.</text>
</comment>
<evidence type="ECO:0000256" key="4">
    <source>
        <dbReference type="ARBA" id="ARBA00023136"/>
    </source>
</evidence>
<comment type="subcellular location">
    <subcellularLocation>
        <location evidence="1">Cell membrane</location>
        <topology evidence="1">Lipid-anchor</topology>
    </subcellularLocation>
</comment>
<reference evidence="8 9" key="1">
    <citation type="submission" date="2018-05" db="EMBL/GenBank/DDBJ databases">
        <title>Genomic Encyclopedia of Type Strains, Phase IV (KMG-IV): sequencing the most valuable type-strain genomes for metagenomic binning, comparative biology and taxonomic classification.</title>
        <authorList>
            <person name="Goeker M."/>
        </authorList>
    </citation>
    <scope>NUCLEOTIDE SEQUENCE [LARGE SCALE GENOMIC DNA]</scope>
    <source>
        <strain evidence="8 9">DSM 44717</strain>
    </source>
</reference>
<keyword evidence="7" id="KW-0812">Transmembrane</keyword>
<evidence type="ECO:0000256" key="5">
    <source>
        <dbReference type="ARBA" id="ARBA00023139"/>
    </source>
</evidence>
<evidence type="ECO:0000256" key="3">
    <source>
        <dbReference type="ARBA" id="ARBA00022729"/>
    </source>
</evidence>
<evidence type="ECO:0000313" key="9">
    <source>
        <dbReference type="Proteomes" id="UP000246410"/>
    </source>
</evidence>
<evidence type="ECO:0000256" key="6">
    <source>
        <dbReference type="ARBA" id="ARBA00023288"/>
    </source>
</evidence>
<keyword evidence="5" id="KW-0564">Palmitate</keyword>
<dbReference type="Proteomes" id="UP000246410">
    <property type="component" value="Unassembled WGS sequence"/>
</dbReference>
<evidence type="ECO:0000256" key="7">
    <source>
        <dbReference type="SAM" id="Phobius"/>
    </source>
</evidence>
<sequence length="212" mass="22278">MGRKGASAAKVLVLTVVIGLGTVVAMWIAVVLVWGWAARDSGESPSAPSPEAVARADAELRTRGSLEEAQAKGETVVAQLQTVMSTLDPSMRFLPSQSARIEDCGGADGAAGGRELKYRSYDGNHRLAQRWPAFRDQAIAAAREIGIELVDRGSTLGPASNQVVLGIPSDGATFTVFNTPVDDPDGGKVVIAMEITCHLPADKLDPSVEPTR</sequence>
<gene>
    <name evidence="8" type="ORF">DFR69_102196</name>
</gene>
<protein>
    <submittedName>
        <fullName evidence="8">Putative LppA-like lipoprotein</fullName>
    </submittedName>
</protein>
<keyword evidence="6 8" id="KW-0449">Lipoprotein</keyword>
<dbReference type="Gene3D" id="3.30.2030.20">
    <property type="match status" value="1"/>
</dbReference>
<keyword evidence="7" id="KW-1133">Transmembrane helix</keyword>
<evidence type="ECO:0000313" key="8">
    <source>
        <dbReference type="EMBL" id="PWV79136.1"/>
    </source>
</evidence>
<keyword evidence="4 7" id="KW-0472">Membrane</keyword>
<dbReference type="GO" id="GO:0005886">
    <property type="term" value="C:plasma membrane"/>
    <property type="evidence" value="ECO:0007669"/>
    <property type="project" value="UniProtKB-SubCell"/>
</dbReference>
<feature type="transmembrane region" description="Helical" evidence="7">
    <location>
        <begin position="12"/>
        <end position="37"/>
    </location>
</feature>
<dbReference type="Pfam" id="PF16708">
    <property type="entry name" value="LppA"/>
    <property type="match status" value="1"/>
</dbReference>
<keyword evidence="3" id="KW-0732">Signal</keyword>
<dbReference type="EMBL" id="QGTL01000002">
    <property type="protein sequence ID" value="PWV79136.1"/>
    <property type="molecule type" value="Genomic_DNA"/>
</dbReference>
<proteinExistence type="predicted"/>
<dbReference type="AlphaFoldDB" id="A0A317NUT1"/>
<name>A0A317NUT1_9NOCA</name>
<accession>A0A317NUT1</accession>
<keyword evidence="9" id="KW-1185">Reference proteome</keyword>
<keyword evidence="2" id="KW-1003">Cell membrane</keyword>
<evidence type="ECO:0000256" key="1">
    <source>
        <dbReference type="ARBA" id="ARBA00004193"/>
    </source>
</evidence>
<organism evidence="8 9">
    <name type="scientific">Nocardia neocaledoniensis</name>
    <dbReference type="NCBI Taxonomy" id="236511"/>
    <lineage>
        <taxon>Bacteria</taxon>
        <taxon>Bacillati</taxon>
        <taxon>Actinomycetota</taxon>
        <taxon>Actinomycetes</taxon>
        <taxon>Mycobacteriales</taxon>
        <taxon>Nocardiaceae</taxon>
        <taxon>Nocardia</taxon>
    </lineage>
</organism>
<evidence type="ECO:0000256" key="2">
    <source>
        <dbReference type="ARBA" id="ARBA00022475"/>
    </source>
</evidence>
<dbReference type="RefSeq" id="WP_110036320.1">
    <property type="nucleotide sequence ID" value="NZ_QGTL01000002.1"/>
</dbReference>